<keyword evidence="2" id="KW-0472">Membrane</keyword>
<evidence type="ECO:0000313" key="3">
    <source>
        <dbReference type="EMBL" id="AFM26394.1"/>
    </source>
</evidence>
<keyword evidence="2" id="KW-1133">Transmembrane helix</keyword>
<dbReference type="Proteomes" id="UP000006055">
    <property type="component" value="Chromosome"/>
</dbReference>
<keyword evidence="2" id="KW-0812">Transmembrane</keyword>
<gene>
    <name evidence="3" type="ordered locus">Desti_3750</name>
</gene>
<dbReference type="EMBL" id="CP003360">
    <property type="protein sequence ID" value="AFM26394.1"/>
    <property type="molecule type" value="Genomic_DNA"/>
</dbReference>
<dbReference type="AlphaFoldDB" id="I4CA03"/>
<dbReference type="OrthoDB" id="3733716at2"/>
<sequence>MSDDSSTPNIDPEQPTVQETTAQEMHLRESRADLVLFLGILSLFMCGPLGIIAWIVANSDLKGIRAGTVSPRRTRMLKTGKVLGILGAILFVVAIAGVTFTVQKYDGLPELLGPRPLKSNQFPFVGEWYGNQGTYIKIYPSGKADYVTANSRVRGGTLTITEQTLSIGFFGFSKTWHIERLPEHANGYYAMQLDGEIFVKKSEDILVRFD</sequence>
<evidence type="ECO:0000313" key="4">
    <source>
        <dbReference type="Proteomes" id="UP000006055"/>
    </source>
</evidence>
<accession>I4CA03</accession>
<organism evidence="3 4">
    <name type="scientific">Desulfomonile tiedjei (strain ATCC 49306 / DSM 6799 / DCB-1)</name>
    <dbReference type="NCBI Taxonomy" id="706587"/>
    <lineage>
        <taxon>Bacteria</taxon>
        <taxon>Pseudomonadati</taxon>
        <taxon>Thermodesulfobacteriota</taxon>
        <taxon>Desulfomonilia</taxon>
        <taxon>Desulfomonilales</taxon>
        <taxon>Desulfomonilaceae</taxon>
        <taxon>Desulfomonile</taxon>
    </lineage>
</organism>
<feature type="transmembrane region" description="Helical" evidence="2">
    <location>
        <begin position="34"/>
        <end position="57"/>
    </location>
</feature>
<evidence type="ECO:0000256" key="1">
    <source>
        <dbReference type="SAM" id="MobiDB-lite"/>
    </source>
</evidence>
<dbReference type="eggNOG" id="ENOG5033A46">
    <property type="taxonomic scope" value="Bacteria"/>
</dbReference>
<feature type="transmembrane region" description="Helical" evidence="2">
    <location>
        <begin position="82"/>
        <end position="102"/>
    </location>
</feature>
<dbReference type="KEGG" id="dti:Desti_3750"/>
<reference evidence="4" key="1">
    <citation type="submission" date="2012-06" db="EMBL/GenBank/DDBJ databases">
        <title>Complete sequence of chromosome of Desulfomonile tiedjei DSM 6799.</title>
        <authorList>
            <person name="Lucas S."/>
            <person name="Copeland A."/>
            <person name="Lapidus A."/>
            <person name="Glavina del Rio T."/>
            <person name="Dalin E."/>
            <person name="Tice H."/>
            <person name="Bruce D."/>
            <person name="Goodwin L."/>
            <person name="Pitluck S."/>
            <person name="Peters L."/>
            <person name="Ovchinnikova G."/>
            <person name="Zeytun A."/>
            <person name="Lu M."/>
            <person name="Kyrpides N."/>
            <person name="Mavromatis K."/>
            <person name="Ivanova N."/>
            <person name="Brettin T."/>
            <person name="Detter J.C."/>
            <person name="Han C."/>
            <person name="Larimer F."/>
            <person name="Land M."/>
            <person name="Hauser L."/>
            <person name="Markowitz V."/>
            <person name="Cheng J.-F."/>
            <person name="Hugenholtz P."/>
            <person name="Woyke T."/>
            <person name="Wu D."/>
            <person name="Spring S."/>
            <person name="Schroeder M."/>
            <person name="Brambilla E."/>
            <person name="Klenk H.-P."/>
            <person name="Eisen J.A."/>
        </authorList>
    </citation>
    <scope>NUCLEOTIDE SEQUENCE [LARGE SCALE GENOMIC DNA]</scope>
    <source>
        <strain evidence="4">ATCC 49306 / DSM 6799 / DCB-1</strain>
    </source>
</reference>
<proteinExistence type="predicted"/>
<evidence type="ECO:0000256" key="2">
    <source>
        <dbReference type="SAM" id="Phobius"/>
    </source>
</evidence>
<protein>
    <recommendedName>
        <fullName evidence="5">DUF4190 domain-containing protein</fullName>
    </recommendedName>
</protein>
<keyword evidence="4" id="KW-1185">Reference proteome</keyword>
<dbReference type="RefSeq" id="WP_014811521.1">
    <property type="nucleotide sequence ID" value="NC_018025.1"/>
</dbReference>
<dbReference type="HOGENOM" id="CLU_1308471_0_0_7"/>
<evidence type="ECO:0008006" key="5">
    <source>
        <dbReference type="Google" id="ProtNLM"/>
    </source>
</evidence>
<feature type="region of interest" description="Disordered" evidence="1">
    <location>
        <begin position="1"/>
        <end position="22"/>
    </location>
</feature>
<name>I4CA03_DESTA</name>